<evidence type="ECO:0000256" key="3">
    <source>
        <dbReference type="ARBA" id="ARBA00022741"/>
    </source>
</evidence>
<comment type="similarity">
    <text evidence="1">Belongs to the ABC transporter superfamily.</text>
</comment>
<dbReference type="PANTHER" id="PTHR43553:SF24">
    <property type="entry name" value="ENERGY-COUPLING FACTOR TRANSPORTER ATP-BINDING PROTEIN ECFA1"/>
    <property type="match status" value="1"/>
</dbReference>
<evidence type="ECO:0000256" key="1">
    <source>
        <dbReference type="ARBA" id="ARBA00005417"/>
    </source>
</evidence>
<keyword evidence="2" id="KW-0813">Transport</keyword>
<dbReference type="GO" id="GO:0005524">
    <property type="term" value="F:ATP binding"/>
    <property type="evidence" value="ECO:0007669"/>
    <property type="project" value="UniProtKB-KW"/>
</dbReference>
<accession>K9YPI3</accession>
<dbReference type="GO" id="GO:0043190">
    <property type="term" value="C:ATP-binding cassette (ABC) transporter complex"/>
    <property type="evidence" value="ECO:0007669"/>
    <property type="project" value="TreeGrafter"/>
</dbReference>
<evidence type="ECO:0000313" key="7">
    <source>
        <dbReference type="Proteomes" id="UP000010483"/>
    </source>
</evidence>
<dbReference type="InterPro" id="IPR003439">
    <property type="entry name" value="ABC_transporter-like_ATP-bd"/>
</dbReference>
<dbReference type="InterPro" id="IPR003593">
    <property type="entry name" value="AAA+_ATPase"/>
</dbReference>
<dbReference type="InterPro" id="IPR050095">
    <property type="entry name" value="ECF_ABC_transporter_ATP-bd"/>
</dbReference>
<dbReference type="Proteomes" id="UP000010483">
    <property type="component" value="Chromosome"/>
</dbReference>
<dbReference type="SMART" id="SM00382">
    <property type="entry name" value="AAA"/>
    <property type="match status" value="1"/>
</dbReference>
<gene>
    <name evidence="6" type="ordered locus">Cyast_2426</name>
</gene>
<dbReference type="PANTHER" id="PTHR43553">
    <property type="entry name" value="HEAVY METAL TRANSPORTER"/>
    <property type="match status" value="1"/>
</dbReference>
<dbReference type="BioCyc" id="CSTA292563:G1353-2429-MONOMER"/>
<dbReference type="GO" id="GO:0042626">
    <property type="term" value="F:ATPase-coupled transmembrane transporter activity"/>
    <property type="evidence" value="ECO:0007669"/>
    <property type="project" value="TreeGrafter"/>
</dbReference>
<evidence type="ECO:0000256" key="4">
    <source>
        <dbReference type="ARBA" id="ARBA00022840"/>
    </source>
</evidence>
<reference evidence="7" key="1">
    <citation type="journal article" date="2013" name="Proc. Natl. Acad. Sci. U.S.A.">
        <title>Improving the coverage of the cyanobacterial phylum using diversity-driven genome sequencing.</title>
        <authorList>
            <person name="Shih P.M."/>
            <person name="Wu D."/>
            <person name="Latifi A."/>
            <person name="Axen S.D."/>
            <person name="Fewer D.P."/>
            <person name="Talla E."/>
            <person name="Calteau A."/>
            <person name="Cai F."/>
            <person name="Tandeau de Marsac N."/>
            <person name="Rippka R."/>
            <person name="Herdman M."/>
            <person name="Sivonen K."/>
            <person name="Coursin T."/>
            <person name="Laurent T."/>
            <person name="Goodwin L."/>
            <person name="Nolan M."/>
            <person name="Davenport K.W."/>
            <person name="Han C.S."/>
            <person name="Rubin E.M."/>
            <person name="Eisen J.A."/>
            <person name="Woyke T."/>
            <person name="Gugger M."/>
            <person name="Kerfeld C.A."/>
        </authorList>
    </citation>
    <scope>NUCLEOTIDE SEQUENCE [LARGE SCALE GENOMIC DNA]</scope>
    <source>
        <strain evidence="7">ATCC 29140 / PCC 7202</strain>
    </source>
</reference>
<feature type="domain" description="ABC transporter" evidence="5">
    <location>
        <begin position="4"/>
        <end position="230"/>
    </location>
</feature>
<dbReference type="Gene3D" id="3.40.50.300">
    <property type="entry name" value="P-loop containing nucleotide triphosphate hydrolases"/>
    <property type="match status" value="1"/>
</dbReference>
<dbReference type="CDD" id="cd03225">
    <property type="entry name" value="ABC_cobalt_CbiO_domain1"/>
    <property type="match status" value="1"/>
</dbReference>
<evidence type="ECO:0000313" key="6">
    <source>
        <dbReference type="EMBL" id="AFZ48372.1"/>
    </source>
</evidence>
<dbReference type="Pfam" id="PF00005">
    <property type="entry name" value="ABC_tran"/>
    <property type="match status" value="1"/>
</dbReference>
<dbReference type="HOGENOM" id="CLU_000604_1_22_3"/>
<dbReference type="PROSITE" id="PS50893">
    <property type="entry name" value="ABC_TRANSPORTER_2"/>
    <property type="match status" value="1"/>
</dbReference>
<evidence type="ECO:0000256" key="2">
    <source>
        <dbReference type="ARBA" id="ARBA00022448"/>
    </source>
</evidence>
<keyword evidence="7" id="KW-1185">Reference proteome</keyword>
<dbReference type="InterPro" id="IPR015856">
    <property type="entry name" value="ABC_transpr_CbiO/EcfA_su"/>
</dbReference>
<keyword evidence="3" id="KW-0547">Nucleotide-binding</keyword>
<dbReference type="eggNOG" id="COG1122">
    <property type="taxonomic scope" value="Bacteria"/>
</dbReference>
<dbReference type="KEGG" id="csn:Cyast_2426"/>
<dbReference type="SUPFAM" id="SSF52540">
    <property type="entry name" value="P-loop containing nucleoside triphosphate hydrolases"/>
    <property type="match status" value="1"/>
</dbReference>
<name>K9YPI3_CYASC</name>
<dbReference type="EMBL" id="CP003940">
    <property type="protein sequence ID" value="AFZ48372.1"/>
    <property type="molecule type" value="Genomic_DNA"/>
</dbReference>
<proteinExistence type="inferred from homology"/>
<dbReference type="STRING" id="292563.Cyast_2426"/>
<keyword evidence="4" id="KW-0067">ATP-binding</keyword>
<organism evidence="6 7">
    <name type="scientific">Cyanobacterium stanieri (strain ATCC 29140 / PCC 7202)</name>
    <dbReference type="NCBI Taxonomy" id="292563"/>
    <lineage>
        <taxon>Bacteria</taxon>
        <taxon>Bacillati</taxon>
        <taxon>Cyanobacteriota</taxon>
        <taxon>Cyanophyceae</taxon>
        <taxon>Oscillatoriophycideae</taxon>
        <taxon>Chroococcales</taxon>
        <taxon>Geminocystaceae</taxon>
        <taxon>Cyanobacterium</taxon>
    </lineage>
</organism>
<protein>
    <submittedName>
        <fullName evidence="6">ABC transporter related protein</fullName>
    </submittedName>
</protein>
<dbReference type="InterPro" id="IPR027417">
    <property type="entry name" value="P-loop_NTPase"/>
</dbReference>
<evidence type="ECO:0000259" key="5">
    <source>
        <dbReference type="PROSITE" id="PS50893"/>
    </source>
</evidence>
<sequence>MTVLSIADLCFKYNDKVIFDNLFLDVYEGQKIGLLGANGSGKTTLFLSICGLLPINKGDIFLFDQRVEKGQFYPEIGLIFQNPDDQLFCLRVRDDIVFGAENLGLSCEETEERLQEVLRATGVEHLQSRLSHELSGGEKCMVAIASVLIMQPQLILYDEPSANLDLRARRRLINFLQSSEQTVIISSHDLELVREVCDRILVLNQGKIVADGDPITIMGDRTLMEENCLEVPPSLRCGE</sequence>
<dbReference type="GO" id="GO:0016887">
    <property type="term" value="F:ATP hydrolysis activity"/>
    <property type="evidence" value="ECO:0007669"/>
    <property type="project" value="InterPro"/>
</dbReference>
<dbReference type="AlphaFoldDB" id="K9YPI3"/>